<feature type="non-terminal residue" evidence="1">
    <location>
        <position position="1"/>
    </location>
</feature>
<gene>
    <name evidence="1" type="ORF">T235_01310</name>
</gene>
<dbReference type="EMBL" id="AYYF01000257">
    <property type="protein sequence ID" value="ETK13443.1"/>
    <property type="molecule type" value="Genomic_DNA"/>
</dbReference>
<dbReference type="AlphaFoldDB" id="W2D299"/>
<accession>W2D299</accession>
<comment type="caution">
    <text evidence="1">The sequence shown here is derived from an EMBL/GenBank/DDBJ whole genome shotgun (WGS) entry which is preliminary data.</text>
</comment>
<evidence type="ECO:0008006" key="3">
    <source>
        <dbReference type="Google" id="ProtNLM"/>
    </source>
</evidence>
<proteinExistence type="predicted"/>
<feature type="non-terminal residue" evidence="1">
    <location>
        <position position="119"/>
    </location>
</feature>
<sequence length="119" mass="13054">SIRNPAGTSSGYAAFIDYRYSLHRRLETSVDGLRLLVGGAGRSMIGTVYRSQGGNNPAALHVEGDLGLSTAILYGFDLGRRRYPVTVRWQANLPLVGVFFSPHYGQSYYEIFTLGHRAG</sequence>
<evidence type="ECO:0000313" key="1">
    <source>
        <dbReference type="EMBL" id="ETK13443.1"/>
    </source>
</evidence>
<organism evidence="1 2">
    <name type="scientific">Tannerella sp. oral taxon BU063 isolate Cell 8/11</name>
    <dbReference type="NCBI Taxonomy" id="1411915"/>
    <lineage>
        <taxon>Bacteria</taxon>
        <taxon>Pseudomonadati</taxon>
        <taxon>Bacteroidota</taxon>
        <taxon>Bacteroidia</taxon>
        <taxon>Bacteroidales</taxon>
        <taxon>Tannerellaceae</taxon>
        <taxon>Tannerella</taxon>
    </lineage>
</organism>
<reference evidence="1 2" key="1">
    <citation type="submission" date="2013-11" db="EMBL/GenBank/DDBJ databases">
        <title>Single cell genomics of uncultured Tannerella BU063 (oral taxon 286).</title>
        <authorList>
            <person name="Beall C.J."/>
            <person name="Campbell A.G."/>
            <person name="Griffen A.L."/>
            <person name="Podar M."/>
            <person name="Leys E.J."/>
        </authorList>
    </citation>
    <scope>NUCLEOTIDE SEQUENCE [LARGE SCALE GENOMIC DNA]</scope>
    <source>
        <strain evidence="1">Cell 8/11</strain>
    </source>
</reference>
<name>W2D299_9BACT</name>
<evidence type="ECO:0000313" key="2">
    <source>
        <dbReference type="Proteomes" id="UP000034980"/>
    </source>
</evidence>
<protein>
    <recommendedName>
        <fullName evidence="3">Bacterial surface antigen (D15) domain-containing protein</fullName>
    </recommendedName>
</protein>
<dbReference type="Proteomes" id="UP000034980">
    <property type="component" value="Unassembled WGS sequence"/>
</dbReference>